<dbReference type="SMART" id="SM00060">
    <property type="entry name" value="FN3"/>
    <property type="match status" value="2"/>
</dbReference>
<reference evidence="2" key="2">
    <citation type="journal article" date="2021" name="Sci. Rep.">
        <title>The distribution of antibiotic resistance genes in chicken gut microbiota commensals.</title>
        <authorList>
            <person name="Juricova H."/>
            <person name="Matiasovicova J."/>
            <person name="Kubasova T."/>
            <person name="Cejkova D."/>
            <person name="Rychlik I."/>
        </authorList>
    </citation>
    <scope>NUCLEOTIDE SEQUENCE</scope>
    <source>
        <strain evidence="2">An824</strain>
    </source>
</reference>
<feature type="domain" description="Fibronectin type-III" evidence="1">
    <location>
        <begin position="126"/>
        <end position="221"/>
    </location>
</feature>
<dbReference type="PROSITE" id="PS50853">
    <property type="entry name" value="FN3"/>
    <property type="match status" value="2"/>
</dbReference>
<dbReference type="PANTHER" id="PTHR45661">
    <property type="entry name" value="SURFACE ANTIGEN"/>
    <property type="match status" value="1"/>
</dbReference>
<organism evidence="2 3">
    <name type="scientific">Marseilla massiliensis</name>
    <dbReference type="NCBI Taxonomy" id="1841864"/>
    <lineage>
        <taxon>Bacteria</taxon>
        <taxon>Pseudomonadati</taxon>
        <taxon>Bacteroidota</taxon>
        <taxon>Bacteroidia</taxon>
        <taxon>Bacteroidales</taxon>
        <taxon>Prevotellaceae</taxon>
        <taxon>Marseilla</taxon>
    </lineage>
</organism>
<dbReference type="EMBL" id="JACJJG010000025">
    <property type="protein sequence ID" value="MBM6673539.1"/>
    <property type="molecule type" value="Genomic_DNA"/>
</dbReference>
<dbReference type="PANTHER" id="PTHR45661:SF3">
    <property type="entry name" value="IG-LIKE DOMAIN-CONTAINING PROTEIN"/>
    <property type="match status" value="1"/>
</dbReference>
<accession>A0A939B5M2</accession>
<dbReference type="InterPro" id="IPR036116">
    <property type="entry name" value="FN3_sf"/>
</dbReference>
<gene>
    <name evidence="2" type="ORF">H6A34_06585</name>
</gene>
<evidence type="ECO:0000313" key="3">
    <source>
        <dbReference type="Proteomes" id="UP000706891"/>
    </source>
</evidence>
<dbReference type="SUPFAM" id="SSF49265">
    <property type="entry name" value="Fibronectin type III"/>
    <property type="match status" value="1"/>
</dbReference>
<dbReference type="InterPro" id="IPR003961">
    <property type="entry name" value="FN3_dom"/>
</dbReference>
<dbReference type="Gene3D" id="2.60.40.10">
    <property type="entry name" value="Immunoglobulins"/>
    <property type="match status" value="1"/>
</dbReference>
<proteinExistence type="predicted"/>
<dbReference type="InterPro" id="IPR032675">
    <property type="entry name" value="LRR_dom_sf"/>
</dbReference>
<feature type="domain" description="Fibronectin type-III" evidence="1">
    <location>
        <begin position="22"/>
        <end position="122"/>
    </location>
</feature>
<dbReference type="InterPro" id="IPR013783">
    <property type="entry name" value="Ig-like_fold"/>
</dbReference>
<dbReference type="AlphaFoldDB" id="A0A939B5M2"/>
<dbReference type="PROSITE" id="PS51257">
    <property type="entry name" value="PROKAR_LIPOPROTEIN"/>
    <property type="match status" value="1"/>
</dbReference>
<protein>
    <submittedName>
        <fullName evidence="2">Leucine-rich repeat protein</fullName>
    </submittedName>
</protein>
<dbReference type="InterPro" id="IPR053139">
    <property type="entry name" value="Surface_bspA-like"/>
</dbReference>
<dbReference type="Gene3D" id="3.40.50.12480">
    <property type="match status" value="1"/>
</dbReference>
<evidence type="ECO:0000259" key="1">
    <source>
        <dbReference type="PROSITE" id="PS50853"/>
    </source>
</evidence>
<dbReference type="CDD" id="cd00063">
    <property type="entry name" value="FN3"/>
    <property type="match status" value="1"/>
</dbReference>
<evidence type="ECO:0000313" key="2">
    <source>
        <dbReference type="EMBL" id="MBM6673539.1"/>
    </source>
</evidence>
<name>A0A939B5M2_9BACT</name>
<dbReference type="Proteomes" id="UP000706891">
    <property type="component" value="Unassembled WGS sequence"/>
</dbReference>
<dbReference type="RefSeq" id="WP_205104300.1">
    <property type="nucleotide sequence ID" value="NZ_JACJJG010000025.1"/>
</dbReference>
<dbReference type="InterPro" id="IPR026906">
    <property type="entry name" value="LRR_5"/>
</dbReference>
<comment type="caution">
    <text evidence="2">The sequence shown here is derived from an EMBL/GenBank/DDBJ whole genome shotgun (WGS) entry which is preliminary data.</text>
</comment>
<sequence>MKYNPILIITAIMLTACSDEIVPGNIEPLLSVAEATDITRTEATLAGTVVLKGNTPMPELHFIYGETEDMNNETAATADSDNNVSIRISGLTPGTLYNYCLTGTNGRVTIYSNTMTFTTQHSNRPVLSALTILSHGPTSAIVSYEITDDGGEDITETGCYVTNTSTGETTKMETTSNDTNSTYRMRLGGLEQNTEYEFTAFASNKEGETKGEPLQFKTSNAIILQEAGELDELVGDDIYEYSTLSIDGQINGDDIRCLREMMGRDINGDTTPGQLTDVNLADASIVEGGGSYGSSRYTENNVISYGMFADCTDLTNIVLPDNTTAIENEAFSNCTSLKQLTIPASVSSVTPSSGCMSLMEINVSAANINYTSVEGVLFSADGQQLTWFPIGKDGDYTLPSTVTEIGDYAFRDCNITHFTLPDNLTEIGQAVFYGSKVEEVDMPDKLRLIPTGTFQNCSQLKTIRLGSATELISDYAFDGCPLLDMYIDAKYPPVCNPEAFTNSASDMFSTCVLHVPAGRKTAYRYDADWGQFKNITEQ</sequence>
<reference evidence="2" key="1">
    <citation type="submission" date="2020-08" db="EMBL/GenBank/DDBJ databases">
        <authorList>
            <person name="Cejkova D."/>
            <person name="Kubasova T."/>
            <person name="Jahodarova E."/>
            <person name="Rychlik I."/>
        </authorList>
    </citation>
    <scope>NUCLEOTIDE SEQUENCE</scope>
    <source>
        <strain evidence="2">An824</strain>
    </source>
</reference>
<dbReference type="Gene3D" id="3.80.10.10">
    <property type="entry name" value="Ribonuclease Inhibitor"/>
    <property type="match status" value="2"/>
</dbReference>
<keyword evidence="3" id="KW-1185">Reference proteome</keyword>
<dbReference type="Pfam" id="PF13306">
    <property type="entry name" value="LRR_5"/>
    <property type="match status" value="2"/>
</dbReference>
<dbReference type="SUPFAM" id="SSF52058">
    <property type="entry name" value="L domain-like"/>
    <property type="match status" value="1"/>
</dbReference>